<keyword evidence="1" id="KW-0472">Membrane</keyword>
<accession>A0ABV7JBZ2</accession>
<evidence type="ECO:0000313" key="3">
    <source>
        <dbReference type="Proteomes" id="UP001595533"/>
    </source>
</evidence>
<evidence type="ECO:0008006" key="4">
    <source>
        <dbReference type="Google" id="ProtNLM"/>
    </source>
</evidence>
<keyword evidence="3" id="KW-1185">Reference proteome</keyword>
<name>A0ABV7JBZ2_9GAMM</name>
<feature type="transmembrane region" description="Helical" evidence="1">
    <location>
        <begin position="6"/>
        <end position="23"/>
    </location>
</feature>
<dbReference type="RefSeq" id="WP_157892989.1">
    <property type="nucleotide sequence ID" value="NZ_JBHRTS010000008.1"/>
</dbReference>
<keyword evidence="1" id="KW-1133">Transmembrane helix</keyword>
<dbReference type="Proteomes" id="UP001595533">
    <property type="component" value="Unassembled WGS sequence"/>
</dbReference>
<dbReference type="EMBL" id="JBHRTS010000008">
    <property type="protein sequence ID" value="MFC3195489.1"/>
    <property type="molecule type" value="Genomic_DNA"/>
</dbReference>
<evidence type="ECO:0000313" key="2">
    <source>
        <dbReference type="EMBL" id="MFC3195489.1"/>
    </source>
</evidence>
<feature type="transmembrane region" description="Helical" evidence="1">
    <location>
        <begin position="201"/>
        <end position="219"/>
    </location>
</feature>
<feature type="transmembrane region" description="Helical" evidence="1">
    <location>
        <begin position="225"/>
        <end position="243"/>
    </location>
</feature>
<gene>
    <name evidence="2" type="ORF">ACFODZ_14640</name>
</gene>
<organism evidence="2 3">
    <name type="scientific">Marinicella sediminis</name>
    <dbReference type="NCBI Taxonomy" id="1792834"/>
    <lineage>
        <taxon>Bacteria</taxon>
        <taxon>Pseudomonadati</taxon>
        <taxon>Pseudomonadota</taxon>
        <taxon>Gammaproteobacteria</taxon>
        <taxon>Lysobacterales</taxon>
        <taxon>Marinicellaceae</taxon>
        <taxon>Marinicella</taxon>
    </lineage>
</organism>
<keyword evidence="1" id="KW-0812">Transmembrane</keyword>
<evidence type="ECO:0000256" key="1">
    <source>
        <dbReference type="SAM" id="Phobius"/>
    </source>
</evidence>
<reference evidence="3" key="1">
    <citation type="journal article" date="2019" name="Int. J. Syst. Evol. Microbiol.">
        <title>The Global Catalogue of Microorganisms (GCM) 10K type strain sequencing project: providing services to taxonomists for standard genome sequencing and annotation.</title>
        <authorList>
            <consortium name="The Broad Institute Genomics Platform"/>
            <consortium name="The Broad Institute Genome Sequencing Center for Infectious Disease"/>
            <person name="Wu L."/>
            <person name="Ma J."/>
        </authorList>
    </citation>
    <scope>NUCLEOTIDE SEQUENCE [LARGE SCALE GENOMIC DNA]</scope>
    <source>
        <strain evidence="3">KCTC 42953</strain>
    </source>
</reference>
<protein>
    <recommendedName>
        <fullName evidence="4">DUF4105 domain-containing protein</fullName>
    </recommendedName>
</protein>
<proteinExistence type="predicted"/>
<comment type="caution">
    <text evidence="2">The sequence shown here is derived from an EMBL/GenBank/DDBJ whole genome shotgun (WGS) entry which is preliminary data.</text>
</comment>
<sequence length="388" mass="44878">MNYRLVLYWLLSMLALLLCLWFPTEQKIPRDLPPIDLVKSFEVEPSYLYFLDNQFHAVAGNRLEIGLKKKYLKNKFQRYNTLVINDLNISLNKVISLNWTLNKQRHKVPLNLTRTSVNRIDFNTRKAKDIKNLHLLIEHNPEMGIHKDPLDEVTFSSMYLSNGHPSGQPAVDFSEWLDYSPVKFNSINGYTSPDNTHLKKLILKVGTWLLISVVLYVLLGVNGQQLIGTLLIGWLLVSIPYWYNFHRQQNQLQEAFPENSSYLNALDRQAMDTARSITSKLESLPAFDPKQHKLVIFGPNQFIYLRLFYHLSEYDVAVHNTLRDLSQTSAKAIYVFFAGSGKLCHPAMAHQWTYMTSDQLSNQSFDRIGTPPVKVVTMEADYCMVMTR</sequence>